<keyword evidence="3" id="KW-1185">Reference proteome</keyword>
<name>F0QX76_VULM7</name>
<evidence type="ECO:0000313" key="2">
    <source>
        <dbReference type="EMBL" id="ADY02365.1"/>
    </source>
</evidence>
<accession>F0QX76</accession>
<gene>
    <name evidence="2" type="ordered locus">VMUT_2168</name>
</gene>
<dbReference type="OrthoDB" id="28723at2157"/>
<keyword evidence="1" id="KW-0472">Membrane</keyword>
<dbReference type="RefSeq" id="WP_013605526.1">
    <property type="nucleotide sequence ID" value="NC_015151.1"/>
</dbReference>
<reference evidence="2 3" key="1">
    <citation type="journal article" date="2011" name="J. Bacteriol.">
        <title>Complete genome sequence of 'Vulcanisaeta moutnovskia' strain 768-28, a novel member of the hyperthermophilic crenarchaeal genus vulcanisaeta.</title>
        <authorList>
            <person name="Gumerov V.M."/>
            <person name="Mardanov A.V."/>
            <person name="Beletsky A.V."/>
            <person name="Prokofeva M.I."/>
            <person name="Bonch-Osmolovskaya E.A."/>
            <person name="Ravin N.V."/>
            <person name="Skryabin K.G."/>
        </authorList>
    </citation>
    <scope>NUCLEOTIDE SEQUENCE [LARGE SCALE GENOMIC DNA]</scope>
    <source>
        <strain evidence="2 3">768-28</strain>
    </source>
</reference>
<evidence type="ECO:0000256" key="1">
    <source>
        <dbReference type="SAM" id="Phobius"/>
    </source>
</evidence>
<dbReference type="EMBL" id="CP002529">
    <property type="protein sequence ID" value="ADY02365.1"/>
    <property type="molecule type" value="Genomic_DNA"/>
</dbReference>
<evidence type="ECO:0000313" key="3">
    <source>
        <dbReference type="Proteomes" id="UP000007485"/>
    </source>
</evidence>
<dbReference type="KEGG" id="vmo:VMUT_2168"/>
<dbReference type="GeneID" id="10289820"/>
<proteinExistence type="predicted"/>
<organism evidence="2 3">
    <name type="scientific">Vulcanisaeta moutnovskia (strain 768-28)</name>
    <dbReference type="NCBI Taxonomy" id="985053"/>
    <lineage>
        <taxon>Archaea</taxon>
        <taxon>Thermoproteota</taxon>
        <taxon>Thermoprotei</taxon>
        <taxon>Thermoproteales</taxon>
        <taxon>Thermoproteaceae</taxon>
        <taxon>Vulcanisaeta</taxon>
    </lineage>
</organism>
<keyword evidence="1" id="KW-1133">Transmembrane helix</keyword>
<dbReference type="eggNOG" id="arCOG13852">
    <property type="taxonomic scope" value="Archaea"/>
</dbReference>
<feature type="transmembrane region" description="Helical" evidence="1">
    <location>
        <begin position="12"/>
        <end position="32"/>
    </location>
</feature>
<keyword evidence="1" id="KW-0812">Transmembrane</keyword>
<dbReference type="AlphaFoldDB" id="F0QX76"/>
<dbReference type="Proteomes" id="UP000007485">
    <property type="component" value="Chromosome"/>
</dbReference>
<sequence>MNYKINRGNMDLSHIFIVITLVALAVAILAPFRFNINSLGQTVYSLMSGWSTNEGVNPSYVETSATMSKSYDMVVITISISNNGNNQLILGGTTIIGTAQCNLEPSIIIPPKSTGEITLSIYTMNGTTMDPITVNVGGNAYTSGMPQIFCYGSHPDLSGNNEFTVVFSTMNNGNIYVNVNQN</sequence>
<dbReference type="HOGENOM" id="CLU_1485958_0_0_2"/>
<protein>
    <submittedName>
        <fullName evidence="2">Uncharacterized protein</fullName>
    </submittedName>
</protein>